<dbReference type="OrthoDB" id="3098at2759"/>
<proteinExistence type="predicted"/>
<sequence length="168" mass="17978">MSECVLLLALTQGDCSAGKTHVHPRALLVKDLYTPTSMLAIMHLSVLLTELAIVQGWFHESAPQLHHPDPSASCYAGSSTGSGGVVKELDPDAVNGGDGQLDLRKPRQALYPFICAGGLDEAVRQAHQSGELLQMGNKMMTALMTLRMPKDGRDNQVENCGNQHGQGC</sequence>
<keyword evidence="2" id="KW-1185">Reference proteome</keyword>
<reference evidence="1" key="1">
    <citation type="journal article" date="2020" name="New Phytol.">
        <title>Comparative genomics reveals dynamic genome evolution in host specialist ectomycorrhizal fungi.</title>
        <authorList>
            <person name="Lofgren L.A."/>
            <person name="Nguyen N.H."/>
            <person name="Vilgalys R."/>
            <person name="Ruytinx J."/>
            <person name="Liao H.L."/>
            <person name="Branco S."/>
            <person name="Kuo A."/>
            <person name="LaButti K."/>
            <person name="Lipzen A."/>
            <person name="Andreopoulos W."/>
            <person name="Pangilinan J."/>
            <person name="Riley R."/>
            <person name="Hundley H."/>
            <person name="Na H."/>
            <person name="Barry K."/>
            <person name="Grigoriev I.V."/>
            <person name="Stajich J.E."/>
            <person name="Kennedy P.G."/>
        </authorList>
    </citation>
    <scope>NUCLEOTIDE SEQUENCE</scope>
    <source>
        <strain evidence="1">DOB743</strain>
    </source>
</reference>
<name>A0A9P6ZWJ2_9AGAM</name>
<gene>
    <name evidence="1" type="ORF">EV702DRAFT_1044805</name>
</gene>
<evidence type="ECO:0000313" key="2">
    <source>
        <dbReference type="Proteomes" id="UP000714275"/>
    </source>
</evidence>
<dbReference type="Proteomes" id="UP000714275">
    <property type="component" value="Unassembled WGS sequence"/>
</dbReference>
<comment type="caution">
    <text evidence="1">The sequence shown here is derived from an EMBL/GenBank/DDBJ whole genome shotgun (WGS) entry which is preliminary data.</text>
</comment>
<dbReference type="EMBL" id="JABBWD010000017">
    <property type="protein sequence ID" value="KAG1778114.1"/>
    <property type="molecule type" value="Genomic_DNA"/>
</dbReference>
<organism evidence="1 2">
    <name type="scientific">Suillus placidus</name>
    <dbReference type="NCBI Taxonomy" id="48579"/>
    <lineage>
        <taxon>Eukaryota</taxon>
        <taxon>Fungi</taxon>
        <taxon>Dikarya</taxon>
        <taxon>Basidiomycota</taxon>
        <taxon>Agaricomycotina</taxon>
        <taxon>Agaricomycetes</taxon>
        <taxon>Agaricomycetidae</taxon>
        <taxon>Boletales</taxon>
        <taxon>Suillineae</taxon>
        <taxon>Suillaceae</taxon>
        <taxon>Suillus</taxon>
    </lineage>
</organism>
<protein>
    <submittedName>
        <fullName evidence="1">Uncharacterized protein</fullName>
    </submittedName>
</protein>
<accession>A0A9P6ZWJ2</accession>
<evidence type="ECO:0000313" key="1">
    <source>
        <dbReference type="EMBL" id="KAG1778114.1"/>
    </source>
</evidence>
<dbReference type="AlphaFoldDB" id="A0A9P6ZWJ2"/>